<reference evidence="1 2" key="1">
    <citation type="journal article" date="2023" name="BMC Biotechnol.">
        <title>Vitis rotundifolia cv Carlos genome sequencing.</title>
        <authorList>
            <person name="Huff M."/>
            <person name="Hulse-Kemp A."/>
            <person name="Scheffler B."/>
            <person name="Youngblood R."/>
            <person name="Simpson S."/>
            <person name="Babiker E."/>
            <person name="Staton M."/>
        </authorList>
    </citation>
    <scope>NUCLEOTIDE SEQUENCE [LARGE SCALE GENOMIC DNA]</scope>
    <source>
        <tissue evidence="1">Leaf</tissue>
    </source>
</reference>
<protein>
    <submittedName>
        <fullName evidence="1">Uncharacterized protein</fullName>
    </submittedName>
</protein>
<sequence length="71" mass="8020">MEELCGIWLIASATLWAREYLSQASSSMVVPMVLHSIIASPWKMSCYKCPPESHHHSKDIVGKSIFLNLPY</sequence>
<evidence type="ECO:0000313" key="2">
    <source>
        <dbReference type="Proteomes" id="UP001168098"/>
    </source>
</evidence>
<organism evidence="1 2">
    <name type="scientific">Vitis rotundifolia</name>
    <name type="common">Muscadine grape</name>
    <dbReference type="NCBI Taxonomy" id="103349"/>
    <lineage>
        <taxon>Eukaryota</taxon>
        <taxon>Viridiplantae</taxon>
        <taxon>Streptophyta</taxon>
        <taxon>Embryophyta</taxon>
        <taxon>Tracheophyta</taxon>
        <taxon>Spermatophyta</taxon>
        <taxon>Magnoliopsida</taxon>
        <taxon>eudicotyledons</taxon>
        <taxon>Gunneridae</taxon>
        <taxon>Pentapetalae</taxon>
        <taxon>rosids</taxon>
        <taxon>Vitales</taxon>
        <taxon>Vitaceae</taxon>
        <taxon>Viteae</taxon>
        <taxon>Vitis</taxon>
    </lineage>
</organism>
<accession>A0AA39DB23</accession>
<dbReference type="Proteomes" id="UP001168098">
    <property type="component" value="Unassembled WGS sequence"/>
</dbReference>
<evidence type="ECO:0000313" key="1">
    <source>
        <dbReference type="EMBL" id="KAJ9678428.1"/>
    </source>
</evidence>
<dbReference type="AlphaFoldDB" id="A0AA39DB23"/>
<proteinExistence type="predicted"/>
<name>A0AA39DB23_VITRO</name>
<dbReference type="EMBL" id="JARBHA010000016">
    <property type="protein sequence ID" value="KAJ9678428.1"/>
    <property type="molecule type" value="Genomic_DNA"/>
</dbReference>
<comment type="caution">
    <text evidence="1">The sequence shown here is derived from an EMBL/GenBank/DDBJ whole genome shotgun (WGS) entry which is preliminary data.</text>
</comment>
<keyword evidence="2" id="KW-1185">Reference proteome</keyword>
<gene>
    <name evidence="1" type="ORF">PVL29_020570</name>
</gene>